<dbReference type="Pfam" id="PF00245">
    <property type="entry name" value="Alk_phosphatase"/>
    <property type="match status" value="1"/>
</dbReference>
<proteinExistence type="inferred from homology"/>
<accession>A0A0U9HI31</accession>
<dbReference type="OMA" id="EYDYDRT"/>
<feature type="binding site" evidence="3">
    <location>
        <position position="294"/>
    </location>
    <ligand>
        <name>Mg(2+)</name>
        <dbReference type="ChEBI" id="CHEBI:18420"/>
    </ligand>
</feature>
<feature type="binding site" evidence="3">
    <location>
        <position position="184"/>
    </location>
    <ligand>
        <name>Mg(2+)</name>
        <dbReference type="ChEBI" id="CHEBI:18420"/>
    </ligand>
</feature>
<evidence type="ECO:0000256" key="4">
    <source>
        <dbReference type="RuleBase" id="RU003946"/>
    </source>
</evidence>
<feature type="active site" description="Phosphoserine intermediate" evidence="2">
    <location>
        <position position="233"/>
    </location>
</feature>
<dbReference type="AlphaFoldDB" id="A0A0U9HI31"/>
<dbReference type="PANTHER" id="PTHR11596">
    <property type="entry name" value="ALKALINE PHOSPHATASE"/>
    <property type="match status" value="1"/>
</dbReference>
<dbReference type="STRING" id="105231.A0A0U9HI31"/>
<feature type="binding site" evidence="3">
    <location>
        <position position="500"/>
    </location>
    <ligand>
        <name>Zn(2+)</name>
        <dbReference type="ChEBI" id="CHEBI:29105"/>
        <label>2</label>
    </ligand>
</feature>
<dbReference type="GO" id="GO:0046872">
    <property type="term" value="F:metal ion binding"/>
    <property type="evidence" value="ECO:0007669"/>
    <property type="project" value="UniProtKB-KW"/>
</dbReference>
<dbReference type="InterPro" id="IPR017850">
    <property type="entry name" value="Alkaline_phosphatase_core_sf"/>
</dbReference>
<keyword evidence="3" id="KW-0479">Metal-binding</keyword>
<gene>
    <name evidence="6" type="ORF">KFL_000010810</name>
</gene>
<dbReference type="Proteomes" id="UP000054558">
    <property type="component" value="Unassembled WGS sequence"/>
</dbReference>
<feature type="binding site" evidence="3">
    <location>
        <position position="184"/>
    </location>
    <ligand>
        <name>Zn(2+)</name>
        <dbReference type="ChEBI" id="CHEBI:29105"/>
        <label>2</label>
    </ligand>
</feature>
<evidence type="ECO:0000313" key="7">
    <source>
        <dbReference type="Proteomes" id="UP000054558"/>
    </source>
</evidence>
<evidence type="ECO:0000256" key="2">
    <source>
        <dbReference type="PIRSR" id="PIRSR601952-1"/>
    </source>
</evidence>
<dbReference type="EC" id="3.1.3.1" evidence="1"/>
<dbReference type="EMBL" id="DF236950">
    <property type="protein sequence ID" value="GAQ77633.1"/>
    <property type="molecule type" value="Genomic_DNA"/>
</dbReference>
<feature type="binding site" evidence="3">
    <location>
        <position position="292"/>
    </location>
    <ligand>
        <name>Mg(2+)</name>
        <dbReference type="ChEBI" id="CHEBI:18420"/>
    </ligand>
</feature>
<reference evidence="6 7" key="1">
    <citation type="journal article" date="2014" name="Nat. Commun.">
        <title>Klebsormidium flaccidum genome reveals primary factors for plant terrestrial adaptation.</title>
        <authorList>
            <person name="Hori K."/>
            <person name="Maruyama F."/>
            <person name="Fujisawa T."/>
            <person name="Togashi T."/>
            <person name="Yamamoto N."/>
            <person name="Seo M."/>
            <person name="Sato S."/>
            <person name="Yamada T."/>
            <person name="Mori H."/>
            <person name="Tajima N."/>
            <person name="Moriyama T."/>
            <person name="Ikeuchi M."/>
            <person name="Watanabe M."/>
            <person name="Wada H."/>
            <person name="Kobayashi K."/>
            <person name="Saito M."/>
            <person name="Masuda T."/>
            <person name="Sasaki-Sekimoto Y."/>
            <person name="Mashiguchi K."/>
            <person name="Awai K."/>
            <person name="Shimojima M."/>
            <person name="Masuda S."/>
            <person name="Iwai M."/>
            <person name="Nobusawa T."/>
            <person name="Narise T."/>
            <person name="Kondo S."/>
            <person name="Saito H."/>
            <person name="Sato R."/>
            <person name="Murakawa M."/>
            <person name="Ihara Y."/>
            <person name="Oshima-Yamada Y."/>
            <person name="Ohtaka K."/>
            <person name="Satoh M."/>
            <person name="Sonobe K."/>
            <person name="Ishii M."/>
            <person name="Ohtani R."/>
            <person name="Kanamori-Sato M."/>
            <person name="Honoki R."/>
            <person name="Miyazaki D."/>
            <person name="Mochizuki H."/>
            <person name="Umetsu J."/>
            <person name="Higashi K."/>
            <person name="Shibata D."/>
            <person name="Kamiya Y."/>
            <person name="Sato N."/>
            <person name="Nakamura Y."/>
            <person name="Tabata S."/>
            <person name="Ida S."/>
            <person name="Kurokawa K."/>
            <person name="Ohta H."/>
        </authorList>
    </citation>
    <scope>NUCLEOTIDE SEQUENCE [LARGE SCALE GENOMIC DNA]</scope>
    <source>
        <strain evidence="6 7">NIES-2285</strain>
    </source>
</reference>
<comment type="cofactor">
    <cofactor evidence="3">
        <name>Mg(2+)</name>
        <dbReference type="ChEBI" id="CHEBI:18420"/>
    </cofactor>
    <text evidence="3">Binds 1 Mg(2+) ion.</text>
</comment>
<evidence type="ECO:0000313" key="6">
    <source>
        <dbReference type="EMBL" id="GAQ77633.1"/>
    </source>
</evidence>
<name>A0A0U9HI31_KLENI</name>
<dbReference type="Gene3D" id="3.40.720.10">
    <property type="entry name" value="Alkaline Phosphatase, subunit A"/>
    <property type="match status" value="1"/>
</dbReference>
<feature type="binding site" evidence="3">
    <location>
        <position position="452"/>
    </location>
    <ligand>
        <name>Mg(2+)</name>
        <dbReference type="ChEBI" id="CHEBI:18420"/>
    </ligand>
</feature>
<comment type="cofactor">
    <cofactor evidence="3">
        <name>Zn(2+)</name>
        <dbReference type="ChEBI" id="CHEBI:29105"/>
    </cofactor>
    <text evidence="3">Binds 2 Zn(2+) ions.</text>
</comment>
<dbReference type="CDD" id="cd16012">
    <property type="entry name" value="ALP"/>
    <property type="match status" value="1"/>
</dbReference>
<evidence type="ECO:0000256" key="3">
    <source>
        <dbReference type="PIRSR" id="PIRSR601952-2"/>
    </source>
</evidence>
<dbReference type="InterPro" id="IPR001952">
    <property type="entry name" value="Alkaline_phosphatase"/>
</dbReference>
<dbReference type="GO" id="GO:0004035">
    <property type="term" value="F:alkaline phosphatase activity"/>
    <property type="evidence" value="ECO:0000318"/>
    <property type="project" value="GO_Central"/>
</dbReference>
<feature type="signal peptide" evidence="5">
    <location>
        <begin position="1"/>
        <end position="21"/>
    </location>
</feature>
<evidence type="ECO:0000256" key="1">
    <source>
        <dbReference type="ARBA" id="ARBA00012647"/>
    </source>
</evidence>
<dbReference type="SUPFAM" id="SSF53649">
    <property type="entry name" value="Alkaline phosphatase-like"/>
    <property type="match status" value="1"/>
</dbReference>
<keyword evidence="7" id="KW-1185">Reference proteome</keyword>
<feature type="binding site" evidence="3">
    <location>
        <position position="501"/>
    </location>
    <ligand>
        <name>Zn(2+)</name>
        <dbReference type="ChEBI" id="CHEBI:29105"/>
        <label>2</label>
    </ligand>
</feature>
<organism evidence="6 7">
    <name type="scientific">Klebsormidium nitens</name>
    <name type="common">Green alga</name>
    <name type="synonym">Ulothrix nitens</name>
    <dbReference type="NCBI Taxonomy" id="105231"/>
    <lineage>
        <taxon>Eukaryota</taxon>
        <taxon>Viridiplantae</taxon>
        <taxon>Streptophyta</taxon>
        <taxon>Klebsormidiophyceae</taxon>
        <taxon>Klebsormidiales</taxon>
        <taxon>Klebsormidiaceae</taxon>
        <taxon>Klebsormidium</taxon>
    </lineage>
</organism>
<comment type="similarity">
    <text evidence="4">Belongs to the alkaline phosphatase family.</text>
</comment>
<dbReference type="SMART" id="SM00098">
    <property type="entry name" value="alkPPc"/>
    <property type="match status" value="1"/>
</dbReference>
<feature type="chain" id="PRO_5006864939" description="alkaline phosphatase" evidence="5">
    <location>
        <begin position="22"/>
        <end position="691"/>
    </location>
</feature>
<dbReference type="OrthoDB" id="5818554at2759"/>
<protein>
    <recommendedName>
        <fullName evidence="1">alkaline phosphatase</fullName>
        <ecNumber evidence="1">3.1.3.1</ecNumber>
    </recommendedName>
</protein>
<keyword evidence="5" id="KW-0732">Signal</keyword>
<dbReference type="PRINTS" id="PR00113">
    <property type="entry name" value="ALKPHPHTASE"/>
</dbReference>
<keyword evidence="3" id="KW-0862">Zinc</keyword>
<feature type="binding site" evidence="3">
    <location>
        <position position="633"/>
    </location>
    <ligand>
        <name>Zn(2+)</name>
        <dbReference type="ChEBI" id="CHEBI:29105"/>
        <label>2</label>
    </ligand>
</feature>
<keyword evidence="3" id="KW-0460">Magnesium</keyword>
<sequence>MALRAALAVCLLAVVLPPALAQLGTTNVTSANGLGLTPTIGQYLDNPGCNAQSGGCIWPTDLAEFSSGALFDIRVEVHSAMNGSTAHTVTIQNGAAGTPQSLDSYFGVTNTSSSPYTYTYVSDYSGATVRNNSVGEYWRNVTITDPGTYTVTLTTAGGQVTKVSWTIRPVTTRKATNVILFIADGMTVPMITAARLVSRGQAAGKFRRPMYMDTMPYVGLAHTSGYDAIITDSANSATAYNTGHKSAVNALNVYADTTSNNLGHAKIETIGEQAKRRRGMAVGVVSTAEIQDATPAAVFAHTRRRDDKNFITDQMFFGTNVSNGAFSVVSGKGLNMEVIMGGGGAYFHAPKSLNSQDYYGVAAGQGYSVALNKTAMYAAAAGGASKVLGIFHEGNMDKWLDRNVYPQNIAAQKEYPDGSGRAATDQPGLVDMVNVSLSVLSKNPNGFYLMVEAASVDKMAHALDWERMLGELIEFDEAVGYALAWNAARGNDTLIIATADHGHAYDVWGTVDTQVFNAAVTANASDAEKRKAIGVYQAAGYPGYTNEDVDNFPDTWAPRYTLAQGVADFPPFNENFQVKMSGVRTPAVPAGGSNFSTFNASRPQTYYVANPKDSVGGITQNGNLDPAQSQGVHTLTDVPVFAQGPGSIALARVQDNTRVYFAMHDALGLSSSDSTVTPDTMSTMCAQVRGF</sequence>
<evidence type="ECO:0000256" key="5">
    <source>
        <dbReference type="SAM" id="SignalP"/>
    </source>
</evidence>
<feature type="binding site" evidence="3">
    <location>
        <position position="461"/>
    </location>
    <ligand>
        <name>Zn(2+)</name>
        <dbReference type="ChEBI" id="CHEBI:29105"/>
        <label>2</label>
    </ligand>
</feature>
<dbReference type="PANTHER" id="PTHR11596:SF72">
    <property type="entry name" value="ALKALINE PHOSPHATASE"/>
    <property type="match status" value="1"/>
</dbReference>
<feature type="binding site" evidence="3">
    <location>
        <position position="457"/>
    </location>
    <ligand>
        <name>Zn(2+)</name>
        <dbReference type="ChEBI" id="CHEBI:29105"/>
        <label>2</label>
    </ligand>
</feature>